<dbReference type="InterPro" id="IPR036890">
    <property type="entry name" value="HATPase_C_sf"/>
</dbReference>
<evidence type="ECO:0000313" key="4">
    <source>
        <dbReference type="Proteomes" id="UP000585638"/>
    </source>
</evidence>
<proteinExistence type="predicted"/>
<keyword evidence="1" id="KW-0723">Serine/threonine-protein kinase</keyword>
<keyword evidence="4" id="KW-1185">Reference proteome</keyword>
<sequence>MAASDPDHPPGEHVVSTLRLTDVPATAAALTGVREQLTIWAVTSGLGDDQVDDVGLATYEAMANIVDHAYDHPGGVFDLHACRHDDQVTVTVTDHGRWKSREREAESRRGRGLLIIERTTREFELSPRAGGTTVCMGWSIPVDETNSGPATH</sequence>
<evidence type="ECO:0000313" key="3">
    <source>
        <dbReference type="EMBL" id="MBB5896627.1"/>
    </source>
</evidence>
<dbReference type="Pfam" id="PF13581">
    <property type="entry name" value="HATPase_c_2"/>
    <property type="match status" value="1"/>
</dbReference>
<dbReference type="EMBL" id="JACHIR010000001">
    <property type="protein sequence ID" value="MBB5896627.1"/>
    <property type="molecule type" value="Genomic_DNA"/>
</dbReference>
<gene>
    <name evidence="3" type="ORF">BJ998_007823</name>
</gene>
<feature type="domain" description="Histidine kinase/HSP90-like ATPase" evidence="2">
    <location>
        <begin position="23"/>
        <end position="138"/>
    </location>
</feature>
<evidence type="ECO:0000259" key="2">
    <source>
        <dbReference type="Pfam" id="PF13581"/>
    </source>
</evidence>
<dbReference type="PANTHER" id="PTHR35526:SF3">
    <property type="entry name" value="ANTI-SIGMA-F FACTOR RSBW"/>
    <property type="match status" value="1"/>
</dbReference>
<dbReference type="Proteomes" id="UP000585638">
    <property type="component" value="Unassembled WGS sequence"/>
</dbReference>
<dbReference type="InterPro" id="IPR003594">
    <property type="entry name" value="HATPase_dom"/>
</dbReference>
<keyword evidence="1" id="KW-0808">Transferase</keyword>
<dbReference type="CDD" id="cd16936">
    <property type="entry name" value="HATPase_RsbW-like"/>
    <property type="match status" value="1"/>
</dbReference>
<protein>
    <submittedName>
        <fullName evidence="3">Anti-sigma regulatory factor (Ser/Thr protein kinase)</fullName>
    </submittedName>
</protein>
<reference evidence="3 4" key="1">
    <citation type="submission" date="2020-08" db="EMBL/GenBank/DDBJ databases">
        <title>Sequencing the genomes of 1000 actinobacteria strains.</title>
        <authorList>
            <person name="Klenk H.-P."/>
        </authorList>
    </citation>
    <scope>NUCLEOTIDE SEQUENCE [LARGE SCALE GENOMIC DNA]</scope>
    <source>
        <strain evidence="3 4">DSM 43851</strain>
    </source>
</reference>
<dbReference type="RefSeq" id="WP_184868245.1">
    <property type="nucleotide sequence ID" value="NZ_BAAAWY010000016.1"/>
</dbReference>
<organism evidence="3 4">
    <name type="scientific">Kutzneria kofuensis</name>
    <dbReference type="NCBI Taxonomy" id="103725"/>
    <lineage>
        <taxon>Bacteria</taxon>
        <taxon>Bacillati</taxon>
        <taxon>Actinomycetota</taxon>
        <taxon>Actinomycetes</taxon>
        <taxon>Pseudonocardiales</taxon>
        <taxon>Pseudonocardiaceae</taxon>
        <taxon>Kutzneria</taxon>
    </lineage>
</organism>
<keyword evidence="1" id="KW-0418">Kinase</keyword>
<evidence type="ECO:0000256" key="1">
    <source>
        <dbReference type="ARBA" id="ARBA00022527"/>
    </source>
</evidence>
<dbReference type="SUPFAM" id="SSF55874">
    <property type="entry name" value="ATPase domain of HSP90 chaperone/DNA topoisomerase II/histidine kinase"/>
    <property type="match status" value="1"/>
</dbReference>
<dbReference type="AlphaFoldDB" id="A0A7W9KQ17"/>
<dbReference type="InterPro" id="IPR050267">
    <property type="entry name" value="Anti-sigma-factor_SerPK"/>
</dbReference>
<dbReference type="GO" id="GO:0004674">
    <property type="term" value="F:protein serine/threonine kinase activity"/>
    <property type="evidence" value="ECO:0007669"/>
    <property type="project" value="UniProtKB-KW"/>
</dbReference>
<name>A0A7W9KQ17_9PSEU</name>
<comment type="caution">
    <text evidence="3">The sequence shown here is derived from an EMBL/GenBank/DDBJ whole genome shotgun (WGS) entry which is preliminary data.</text>
</comment>
<dbReference type="PANTHER" id="PTHR35526">
    <property type="entry name" value="ANTI-SIGMA-F FACTOR RSBW-RELATED"/>
    <property type="match status" value="1"/>
</dbReference>
<accession>A0A7W9KQ17</accession>
<dbReference type="Gene3D" id="3.30.565.10">
    <property type="entry name" value="Histidine kinase-like ATPase, C-terminal domain"/>
    <property type="match status" value="1"/>
</dbReference>